<dbReference type="KEGG" id="psic:J4E96_18655"/>
<accession>A0A8A4ZE19</accession>
<dbReference type="InterPro" id="IPR002797">
    <property type="entry name" value="Polysacc_synth"/>
</dbReference>
<feature type="transmembrane region" description="Helical" evidence="6">
    <location>
        <begin position="388"/>
        <end position="409"/>
    </location>
</feature>
<feature type="transmembrane region" description="Helical" evidence="6">
    <location>
        <begin position="219"/>
        <end position="241"/>
    </location>
</feature>
<feature type="transmembrane region" description="Helical" evidence="6">
    <location>
        <begin position="331"/>
        <end position="356"/>
    </location>
</feature>
<feature type="transmembrane region" description="Helical" evidence="6">
    <location>
        <begin position="179"/>
        <end position="198"/>
    </location>
</feature>
<name>A0A8A4ZE19_9MICO</name>
<reference evidence="7" key="1">
    <citation type="submission" date="2021-03" db="EMBL/GenBank/DDBJ databases">
        <title>Pengzhenrongella sicca gen. nov., sp. nov., a new member of suborder Micrococcineae isolated from High-Arctic tundra soil.</title>
        <authorList>
            <person name="Peng F."/>
        </authorList>
    </citation>
    <scope>NUCLEOTIDE SEQUENCE</scope>
    <source>
        <strain evidence="7">LRZ-2</strain>
    </source>
</reference>
<dbReference type="RefSeq" id="WP_227423539.1">
    <property type="nucleotide sequence ID" value="NZ_CP071868.1"/>
</dbReference>
<evidence type="ECO:0000256" key="5">
    <source>
        <dbReference type="ARBA" id="ARBA00023136"/>
    </source>
</evidence>
<dbReference type="PANTHER" id="PTHR30250:SF11">
    <property type="entry name" value="O-ANTIGEN TRANSPORTER-RELATED"/>
    <property type="match status" value="1"/>
</dbReference>
<evidence type="ECO:0000256" key="6">
    <source>
        <dbReference type="SAM" id="Phobius"/>
    </source>
</evidence>
<proteinExistence type="predicted"/>
<keyword evidence="5 6" id="KW-0472">Membrane</keyword>
<evidence type="ECO:0000256" key="1">
    <source>
        <dbReference type="ARBA" id="ARBA00004651"/>
    </source>
</evidence>
<gene>
    <name evidence="7" type="ORF">J4E96_18655</name>
</gene>
<evidence type="ECO:0000256" key="2">
    <source>
        <dbReference type="ARBA" id="ARBA00022475"/>
    </source>
</evidence>
<feature type="transmembrane region" description="Helical" evidence="6">
    <location>
        <begin position="84"/>
        <end position="111"/>
    </location>
</feature>
<keyword evidence="8" id="KW-1185">Reference proteome</keyword>
<dbReference type="InterPro" id="IPR050833">
    <property type="entry name" value="Poly_Biosynth_Transport"/>
</dbReference>
<dbReference type="AlphaFoldDB" id="A0A8A4ZE19"/>
<keyword evidence="3 6" id="KW-0812">Transmembrane</keyword>
<feature type="transmembrane region" description="Helical" evidence="6">
    <location>
        <begin position="446"/>
        <end position="466"/>
    </location>
</feature>
<feature type="transmembrane region" description="Helical" evidence="6">
    <location>
        <begin position="261"/>
        <end position="278"/>
    </location>
</feature>
<evidence type="ECO:0000313" key="8">
    <source>
        <dbReference type="Proteomes" id="UP000663937"/>
    </source>
</evidence>
<evidence type="ECO:0000256" key="3">
    <source>
        <dbReference type="ARBA" id="ARBA00022692"/>
    </source>
</evidence>
<keyword evidence="2" id="KW-1003">Cell membrane</keyword>
<dbReference type="Pfam" id="PF01943">
    <property type="entry name" value="Polysacc_synt"/>
    <property type="match status" value="1"/>
</dbReference>
<comment type="subcellular location">
    <subcellularLocation>
        <location evidence="1">Cell membrane</location>
        <topology evidence="1">Multi-pass membrane protein</topology>
    </subcellularLocation>
</comment>
<protein>
    <submittedName>
        <fullName evidence="7">Oligosaccharide flippase family protein</fullName>
    </submittedName>
</protein>
<keyword evidence="4 6" id="KW-1133">Transmembrane helix</keyword>
<evidence type="ECO:0000313" key="7">
    <source>
        <dbReference type="EMBL" id="QTE29269.1"/>
    </source>
</evidence>
<feature type="transmembrane region" description="Helical" evidence="6">
    <location>
        <begin position="48"/>
        <end position="72"/>
    </location>
</feature>
<sequence>MTAEATGQVRGATISVAAQLAAKVAHLALNVVSTLAIVRYLAPAEYGTYVLVLTVTTLAGVIADFGLPKLAVREVVRPGEDEGAVVGTIIAIRLALAVVAVLACQGVIALFGGSAQAHLAAAVASLVIVADAVLGVVVVAFQVRLAQHLEAGIRVLAEGLETALILALVARGASLPALFVPPVVGVVVGVVAAAALTRRRYALRPRVVAARVRPLLREALPLGPALLVGVLYLKLDSFVVAAMRPPQDLGLYGAAYQPIEYLFLATAVIINVLFPLLARAWAGHRPESFHTIYGRGTELLVIVTAFVPVTVIFLAPALVETAFGPAYAGAAAPLAVLSVALVVMTVNAWQSLVLLAGGYQRVVLRYNLVALAIAVVSCTAAVRVAGVVGAAASALGTGVLVLAFSTRAVRRRMQASLDAGRIGRITTAAAATAAVVAALSAAGAPWLLIAIGAAVPYAAILGAFGFHRTIPAAFA</sequence>
<organism evidence="7 8">
    <name type="scientific">Pengzhenrongella sicca</name>
    <dbReference type="NCBI Taxonomy" id="2819238"/>
    <lineage>
        <taxon>Bacteria</taxon>
        <taxon>Bacillati</taxon>
        <taxon>Actinomycetota</taxon>
        <taxon>Actinomycetes</taxon>
        <taxon>Micrococcales</taxon>
        <taxon>Pengzhenrongella</taxon>
    </lineage>
</organism>
<dbReference type="Proteomes" id="UP000663937">
    <property type="component" value="Chromosome"/>
</dbReference>
<dbReference type="PANTHER" id="PTHR30250">
    <property type="entry name" value="PST FAMILY PREDICTED COLANIC ACID TRANSPORTER"/>
    <property type="match status" value="1"/>
</dbReference>
<feature type="transmembrane region" description="Helical" evidence="6">
    <location>
        <begin position="299"/>
        <end position="319"/>
    </location>
</feature>
<feature type="transmembrane region" description="Helical" evidence="6">
    <location>
        <begin position="421"/>
        <end position="440"/>
    </location>
</feature>
<dbReference type="GO" id="GO:0005886">
    <property type="term" value="C:plasma membrane"/>
    <property type="evidence" value="ECO:0007669"/>
    <property type="project" value="UniProtKB-SubCell"/>
</dbReference>
<evidence type="ECO:0000256" key="4">
    <source>
        <dbReference type="ARBA" id="ARBA00022989"/>
    </source>
</evidence>
<feature type="transmembrane region" description="Helical" evidence="6">
    <location>
        <begin position="363"/>
        <end position="382"/>
    </location>
</feature>
<feature type="transmembrane region" description="Helical" evidence="6">
    <location>
        <begin position="117"/>
        <end position="141"/>
    </location>
</feature>
<dbReference type="EMBL" id="CP071868">
    <property type="protein sequence ID" value="QTE29269.1"/>
    <property type="molecule type" value="Genomic_DNA"/>
</dbReference>